<reference evidence="5" key="1">
    <citation type="submission" date="2025-08" db="UniProtKB">
        <authorList>
            <consortium name="RefSeq"/>
        </authorList>
    </citation>
    <scope>IDENTIFICATION</scope>
</reference>
<keyword evidence="4" id="KW-1185">Reference proteome</keyword>
<dbReference type="SUPFAM" id="SSF46585">
    <property type="entry name" value="HR1 repeat"/>
    <property type="match status" value="1"/>
</dbReference>
<dbReference type="Proteomes" id="UP000504632">
    <property type="component" value="Chromosome 3"/>
</dbReference>
<gene>
    <name evidence="5" type="primary">rtknb</name>
</gene>
<dbReference type="GO" id="GO:0005826">
    <property type="term" value="C:actomyosin contractile ring"/>
    <property type="evidence" value="ECO:0007669"/>
    <property type="project" value="TreeGrafter"/>
</dbReference>
<name>A0A6J2UZW5_CHACN</name>
<evidence type="ECO:0000313" key="4">
    <source>
        <dbReference type="Proteomes" id="UP000504632"/>
    </source>
</evidence>
<dbReference type="OrthoDB" id="5817051at2759"/>
<dbReference type="PANTHER" id="PTHR21538:SF19">
    <property type="entry name" value="RHOTEKIN"/>
    <property type="match status" value="1"/>
</dbReference>
<protein>
    <submittedName>
        <fullName evidence="5">Rhotekin</fullName>
    </submittedName>
</protein>
<organism evidence="4 5">
    <name type="scientific">Chanos chanos</name>
    <name type="common">Milkfish</name>
    <name type="synonym">Mugil chanos</name>
    <dbReference type="NCBI Taxonomy" id="29144"/>
    <lineage>
        <taxon>Eukaryota</taxon>
        <taxon>Metazoa</taxon>
        <taxon>Chordata</taxon>
        <taxon>Craniata</taxon>
        <taxon>Vertebrata</taxon>
        <taxon>Euteleostomi</taxon>
        <taxon>Actinopterygii</taxon>
        <taxon>Neopterygii</taxon>
        <taxon>Teleostei</taxon>
        <taxon>Ostariophysi</taxon>
        <taxon>Gonorynchiformes</taxon>
        <taxon>Chanidae</taxon>
        <taxon>Chanos</taxon>
    </lineage>
</organism>
<dbReference type="PROSITE" id="PS51860">
    <property type="entry name" value="REM_1"/>
    <property type="match status" value="1"/>
</dbReference>
<dbReference type="InterPro" id="IPR036274">
    <property type="entry name" value="HR1_rpt_sf"/>
</dbReference>
<dbReference type="GO" id="GO:0031106">
    <property type="term" value="P:septin ring organization"/>
    <property type="evidence" value="ECO:0007669"/>
    <property type="project" value="TreeGrafter"/>
</dbReference>
<dbReference type="SMART" id="SM00742">
    <property type="entry name" value="Hr1"/>
    <property type="match status" value="1"/>
</dbReference>
<dbReference type="InParanoid" id="A0A6J2UZW5"/>
<dbReference type="InterPro" id="IPR001849">
    <property type="entry name" value="PH_domain"/>
</dbReference>
<dbReference type="PROSITE" id="PS50003">
    <property type="entry name" value="PH_DOMAIN"/>
    <property type="match status" value="1"/>
</dbReference>
<dbReference type="SUPFAM" id="SSF50729">
    <property type="entry name" value="PH domain-like"/>
    <property type="match status" value="1"/>
</dbReference>
<dbReference type="RefSeq" id="XP_030625128.1">
    <property type="nucleotide sequence ID" value="XM_030769268.1"/>
</dbReference>
<dbReference type="Gene3D" id="1.10.287.160">
    <property type="entry name" value="HR1 repeat"/>
    <property type="match status" value="1"/>
</dbReference>
<dbReference type="InterPro" id="IPR012966">
    <property type="entry name" value="AHD"/>
</dbReference>
<evidence type="ECO:0000313" key="5">
    <source>
        <dbReference type="RefSeq" id="XP_030625128.1"/>
    </source>
</evidence>
<evidence type="ECO:0000259" key="3">
    <source>
        <dbReference type="PROSITE" id="PS51860"/>
    </source>
</evidence>
<dbReference type="GeneID" id="115808029"/>
<dbReference type="SMART" id="SM00233">
    <property type="entry name" value="PH"/>
    <property type="match status" value="1"/>
</dbReference>
<dbReference type="AlphaFoldDB" id="A0A6J2UZW5"/>
<evidence type="ECO:0000256" key="1">
    <source>
        <dbReference type="PROSITE-ProRule" id="PRU01207"/>
    </source>
</evidence>
<dbReference type="Pfam" id="PF00169">
    <property type="entry name" value="PH"/>
    <property type="match status" value="1"/>
</dbReference>
<dbReference type="Pfam" id="PF08174">
    <property type="entry name" value="Anillin"/>
    <property type="match status" value="1"/>
</dbReference>
<dbReference type="GO" id="GO:0000281">
    <property type="term" value="P:mitotic cytokinesis"/>
    <property type="evidence" value="ECO:0007669"/>
    <property type="project" value="TreeGrafter"/>
</dbReference>
<dbReference type="InterPro" id="IPR011072">
    <property type="entry name" value="HR1_rho-bd"/>
</dbReference>
<dbReference type="PANTHER" id="PTHR21538">
    <property type="entry name" value="ANILLIN/RHOTEKIN RTKN"/>
    <property type="match status" value="1"/>
</dbReference>
<sequence>MFSRSKTSRATVARGSAVEMELRRGRLRLSVFDDSPEDYDVQKQIEREVRVREGACKLLAACSQRDQALQTSKSLLTCNRRIMALMSQLQRLKEAQALQRAGRRSSDGGSLDETLPCTGKVAISGIRIPLMWKDSEYFKNKGELHRCAVFCLLHLGREIRDTDLVMVDRTLTDICFDDIIIFNEAAPDFELRFELYSCGVHEESSLGYSPRRLSRLSGSVGGSSGKKVRVSLDSTPGCGSPSNGIGTAGVERGGGSPVLPPALSVQGPKYHLLAHSSLNLSHVQSSFRTHDLTVSATEDCPYWLPLYGSMCCHLVAQPVCMTQQAMSGRLRIQVRDDAQSWRDVYGVLRGTNLICYHKQEHAEALKEPAFTIAVNKDTRIRATERNPVLHTQSISITNQSGEEEVSHTLVTLTSDDTRCWMEAFWQHFYDMSQWKQCCDELMKIDMPSPRKPLPVSLKQGSLYHEMVTPSTSLSGDSLLNSTSISAEVPSMLSSYFNESY</sequence>
<feature type="domain" description="PH" evidence="2">
    <location>
        <begin position="323"/>
        <end position="429"/>
    </location>
</feature>
<proteinExistence type="predicted"/>
<dbReference type="GO" id="GO:0000915">
    <property type="term" value="P:actomyosin contractile ring assembly"/>
    <property type="evidence" value="ECO:0007669"/>
    <property type="project" value="TreeGrafter"/>
</dbReference>
<dbReference type="GO" id="GO:0007165">
    <property type="term" value="P:signal transduction"/>
    <property type="evidence" value="ECO:0007669"/>
    <property type="project" value="InterPro"/>
</dbReference>
<feature type="domain" description="REM-1" evidence="3">
    <location>
        <begin position="21"/>
        <end position="98"/>
    </location>
</feature>
<accession>A0A6J2UZW5</accession>
<dbReference type="CTD" id="447899"/>
<keyword evidence="1" id="KW-0175">Coiled coil</keyword>
<evidence type="ECO:0000259" key="2">
    <source>
        <dbReference type="PROSITE" id="PS50003"/>
    </source>
</evidence>
<dbReference type="InterPro" id="IPR051364">
    <property type="entry name" value="Cytokinesis/Rho-signaling"/>
</dbReference>